<evidence type="ECO:0000256" key="3">
    <source>
        <dbReference type="ARBA" id="ARBA00022840"/>
    </source>
</evidence>
<dbReference type="Proteomes" id="UP000006443">
    <property type="component" value="Unassembled WGS sequence"/>
</dbReference>
<dbReference type="PANTHER" id="PTHR42939:SF3">
    <property type="entry name" value="ABC TRANSPORTER ATP-BINDING COMPONENT"/>
    <property type="match status" value="1"/>
</dbReference>
<evidence type="ECO:0000313" key="5">
    <source>
        <dbReference type="EMBL" id="EEG78812.1"/>
    </source>
</evidence>
<dbReference type="InterPro" id="IPR027417">
    <property type="entry name" value="P-loop_NTPase"/>
</dbReference>
<accession>C0GC77</accession>
<dbReference type="Gene3D" id="3.40.50.300">
    <property type="entry name" value="P-loop containing nucleotide triphosphate hydrolases"/>
    <property type="match status" value="1"/>
</dbReference>
<feature type="domain" description="ABC transporter" evidence="4">
    <location>
        <begin position="5"/>
        <end position="229"/>
    </location>
</feature>
<reference evidence="5 6" key="1">
    <citation type="submission" date="2009-02" db="EMBL/GenBank/DDBJ databases">
        <title>Sequencing of the draft genome and assembly of Dethiobacter alkaliphilus AHT 1.</title>
        <authorList>
            <consortium name="US DOE Joint Genome Institute (JGI-PGF)"/>
            <person name="Lucas S."/>
            <person name="Copeland A."/>
            <person name="Lapidus A."/>
            <person name="Glavina del Rio T."/>
            <person name="Dalin E."/>
            <person name="Tice H."/>
            <person name="Bruce D."/>
            <person name="Goodwin L."/>
            <person name="Pitluck S."/>
            <person name="Larimer F."/>
            <person name="Land M.L."/>
            <person name="Hauser L."/>
            <person name="Muyzer G."/>
        </authorList>
    </citation>
    <scope>NUCLEOTIDE SEQUENCE [LARGE SCALE GENOMIC DNA]</scope>
    <source>
        <strain evidence="5 6">AHT 1</strain>
    </source>
</reference>
<dbReference type="GO" id="GO:0005524">
    <property type="term" value="F:ATP binding"/>
    <property type="evidence" value="ECO:0007669"/>
    <property type="project" value="UniProtKB-KW"/>
</dbReference>
<dbReference type="OrthoDB" id="9804819at2"/>
<keyword evidence="2" id="KW-0547">Nucleotide-binding</keyword>
<dbReference type="InterPro" id="IPR003593">
    <property type="entry name" value="AAA+_ATPase"/>
</dbReference>
<dbReference type="InterPro" id="IPR003439">
    <property type="entry name" value="ABC_transporter-like_ATP-bd"/>
</dbReference>
<dbReference type="PANTHER" id="PTHR42939">
    <property type="entry name" value="ABC TRANSPORTER ATP-BINDING PROTEIN ALBC-RELATED"/>
    <property type="match status" value="1"/>
</dbReference>
<dbReference type="PROSITE" id="PS00211">
    <property type="entry name" value="ABC_TRANSPORTER_1"/>
    <property type="match status" value="1"/>
</dbReference>
<evidence type="ECO:0000256" key="1">
    <source>
        <dbReference type="ARBA" id="ARBA00022448"/>
    </source>
</evidence>
<evidence type="ECO:0000256" key="2">
    <source>
        <dbReference type="ARBA" id="ARBA00022741"/>
    </source>
</evidence>
<protein>
    <submittedName>
        <fullName evidence="5">ABC transporter related protein</fullName>
    </submittedName>
</protein>
<evidence type="ECO:0000313" key="6">
    <source>
        <dbReference type="Proteomes" id="UP000006443"/>
    </source>
</evidence>
<dbReference type="RefSeq" id="WP_008513798.1">
    <property type="nucleotide sequence ID" value="NZ_ACJM01000001.1"/>
</dbReference>
<dbReference type="PROSITE" id="PS50893">
    <property type="entry name" value="ABC_TRANSPORTER_2"/>
    <property type="match status" value="1"/>
</dbReference>
<dbReference type="SMART" id="SM00382">
    <property type="entry name" value="AAA"/>
    <property type="match status" value="1"/>
</dbReference>
<dbReference type="STRING" id="555088.DealDRAFT_0086"/>
<dbReference type="Pfam" id="PF00005">
    <property type="entry name" value="ABC_tran"/>
    <property type="match status" value="1"/>
</dbReference>
<keyword evidence="1" id="KW-0813">Transport</keyword>
<sequence length="285" mass="32427">MENVLEVNDLKKSYPDFALDMTFTMKMGFIMGFIGPNGAGKTTTIKLIMNLLQRDAGTVRLFGMDNLENEIAVKERIGFVYDDNHFYEELTPMELQAILAPFYKRWDKQVFNTYLKRFDLPRGKKIQQFSKGMKAKFALAVALSHHAELIILDEPTSGLDPVFRRELLDIFAEMIEDGTRSILFSTHITSDLDRTADYITFINNGKLIFSLEKDAVFETYALVKGSSELLDTEMKKQFVGLRNSPYGFEGLTADADAARRMFDGRALIEKASLEEIMLYTVKGEA</sequence>
<dbReference type="eggNOG" id="COG1131">
    <property type="taxonomic scope" value="Bacteria"/>
</dbReference>
<organism evidence="5 6">
    <name type="scientific">Dethiobacter alkaliphilus AHT 1</name>
    <dbReference type="NCBI Taxonomy" id="555088"/>
    <lineage>
        <taxon>Bacteria</taxon>
        <taxon>Bacillati</taxon>
        <taxon>Bacillota</taxon>
        <taxon>Dethiobacteria</taxon>
        <taxon>Dethiobacterales</taxon>
        <taxon>Dethiobacteraceae</taxon>
        <taxon>Dethiobacter</taxon>
    </lineage>
</organism>
<evidence type="ECO:0000259" key="4">
    <source>
        <dbReference type="PROSITE" id="PS50893"/>
    </source>
</evidence>
<gene>
    <name evidence="5" type="ORF">DealDRAFT_0086</name>
</gene>
<dbReference type="InterPro" id="IPR017871">
    <property type="entry name" value="ABC_transporter-like_CS"/>
</dbReference>
<name>C0GC77_DETAL</name>
<dbReference type="InterPro" id="IPR051782">
    <property type="entry name" value="ABC_Transporter_VariousFunc"/>
</dbReference>
<dbReference type="AlphaFoldDB" id="C0GC77"/>
<dbReference type="EMBL" id="ACJM01000001">
    <property type="protein sequence ID" value="EEG78812.1"/>
    <property type="molecule type" value="Genomic_DNA"/>
</dbReference>
<keyword evidence="6" id="KW-1185">Reference proteome</keyword>
<proteinExistence type="predicted"/>
<comment type="caution">
    <text evidence="5">The sequence shown here is derived from an EMBL/GenBank/DDBJ whole genome shotgun (WGS) entry which is preliminary data.</text>
</comment>
<keyword evidence="3" id="KW-0067">ATP-binding</keyword>
<dbReference type="CDD" id="cd03230">
    <property type="entry name" value="ABC_DR_subfamily_A"/>
    <property type="match status" value="1"/>
</dbReference>
<dbReference type="GO" id="GO:0016887">
    <property type="term" value="F:ATP hydrolysis activity"/>
    <property type="evidence" value="ECO:0007669"/>
    <property type="project" value="InterPro"/>
</dbReference>
<dbReference type="SUPFAM" id="SSF52540">
    <property type="entry name" value="P-loop containing nucleoside triphosphate hydrolases"/>
    <property type="match status" value="1"/>
</dbReference>